<sequence length="139" mass="14513">MSLCSARAEGFPSTSTMAAKPPAAVILAACLDRCAIPKSISKADVDPWSNFRAAWSSSGTFAAADSDKVSFRLASSATFGASAPVECRRRCLVVESSTRVSWSMATDVTMLFRRGTLSMAGRGDIGGCSVGAYRSALKS</sequence>
<reference evidence="1" key="1">
    <citation type="submission" date="2013-12" db="EMBL/GenBank/DDBJ databases">
        <title>The Genome Sequence of Aphanomyces astaci APO3.</title>
        <authorList>
            <consortium name="The Broad Institute Genomics Platform"/>
            <person name="Russ C."/>
            <person name="Tyler B."/>
            <person name="van West P."/>
            <person name="Dieguez-Uribeondo J."/>
            <person name="Young S.K."/>
            <person name="Zeng Q."/>
            <person name="Gargeya S."/>
            <person name="Fitzgerald M."/>
            <person name="Abouelleil A."/>
            <person name="Alvarado L."/>
            <person name="Chapman S.B."/>
            <person name="Gainer-Dewar J."/>
            <person name="Goldberg J."/>
            <person name="Griggs A."/>
            <person name="Gujja S."/>
            <person name="Hansen M."/>
            <person name="Howarth C."/>
            <person name="Imamovic A."/>
            <person name="Ireland A."/>
            <person name="Larimer J."/>
            <person name="McCowan C."/>
            <person name="Murphy C."/>
            <person name="Pearson M."/>
            <person name="Poon T.W."/>
            <person name="Priest M."/>
            <person name="Roberts A."/>
            <person name="Saif S."/>
            <person name="Shea T."/>
            <person name="Sykes S."/>
            <person name="Wortman J."/>
            <person name="Nusbaum C."/>
            <person name="Birren B."/>
        </authorList>
    </citation>
    <scope>NUCLEOTIDE SEQUENCE [LARGE SCALE GENOMIC DNA]</scope>
    <source>
        <strain evidence="1">APO3</strain>
    </source>
</reference>
<name>W4H5R9_APHAT</name>
<dbReference type="EMBL" id="KI913115">
    <property type="protein sequence ID" value="ETV87365.1"/>
    <property type="molecule type" value="Genomic_DNA"/>
</dbReference>
<organism evidence="1">
    <name type="scientific">Aphanomyces astaci</name>
    <name type="common">Crayfish plague agent</name>
    <dbReference type="NCBI Taxonomy" id="112090"/>
    <lineage>
        <taxon>Eukaryota</taxon>
        <taxon>Sar</taxon>
        <taxon>Stramenopiles</taxon>
        <taxon>Oomycota</taxon>
        <taxon>Saprolegniomycetes</taxon>
        <taxon>Saprolegniales</taxon>
        <taxon>Verrucalvaceae</taxon>
        <taxon>Aphanomyces</taxon>
    </lineage>
</organism>
<accession>W4H5R9</accession>
<evidence type="ECO:0000313" key="1">
    <source>
        <dbReference type="EMBL" id="ETV87365.1"/>
    </source>
</evidence>
<dbReference type="AlphaFoldDB" id="W4H5R9"/>
<dbReference type="VEuPathDB" id="FungiDB:H257_00964"/>
<proteinExistence type="predicted"/>
<dbReference type="RefSeq" id="XP_009822228.1">
    <property type="nucleotide sequence ID" value="XM_009823926.1"/>
</dbReference>
<protein>
    <submittedName>
        <fullName evidence="1">Uncharacterized protein</fullName>
    </submittedName>
</protein>
<dbReference type="OrthoDB" id="10503784at2759"/>
<gene>
    <name evidence="1" type="ORF">H257_00964</name>
</gene>
<dbReference type="GeneID" id="20802960"/>